<feature type="compositionally biased region" description="Gly residues" evidence="1">
    <location>
        <begin position="69"/>
        <end position="81"/>
    </location>
</feature>
<comment type="caution">
    <text evidence="2">The sequence shown here is derived from an EMBL/GenBank/DDBJ whole genome shotgun (WGS) entry which is preliminary data.</text>
</comment>
<dbReference type="Proteomes" id="UP001501563">
    <property type="component" value="Unassembled WGS sequence"/>
</dbReference>
<feature type="compositionally biased region" description="Basic and acidic residues" evidence="1">
    <location>
        <begin position="104"/>
        <end position="114"/>
    </location>
</feature>
<evidence type="ECO:0000256" key="1">
    <source>
        <dbReference type="SAM" id="MobiDB-lite"/>
    </source>
</evidence>
<name>A0ABP7KQY3_9ACTN</name>
<sequence length="114" mass="11934">MLEAELMVEHCVIVRGPSGSGGRRVCIDGETLGTAYSLHDLTVFLRYVGLVGGDELDVAESDLIEWHGGGPEVWPRKGGGPDCWTEPGELAPSSGELAPSAEETGGREAGRTGL</sequence>
<feature type="region of interest" description="Disordered" evidence="1">
    <location>
        <begin position="69"/>
        <end position="114"/>
    </location>
</feature>
<gene>
    <name evidence="2" type="ORF">GCM10022207_60180</name>
</gene>
<keyword evidence="3" id="KW-1185">Reference proteome</keyword>
<evidence type="ECO:0000313" key="2">
    <source>
        <dbReference type="EMBL" id="GAA3884896.1"/>
    </source>
</evidence>
<protein>
    <submittedName>
        <fullName evidence="2">Uncharacterized protein</fullName>
    </submittedName>
</protein>
<proteinExistence type="predicted"/>
<evidence type="ECO:0000313" key="3">
    <source>
        <dbReference type="Proteomes" id="UP001501563"/>
    </source>
</evidence>
<accession>A0ABP7KQY3</accession>
<dbReference type="EMBL" id="BAAAZA010000020">
    <property type="protein sequence ID" value="GAA3884896.1"/>
    <property type="molecule type" value="Genomic_DNA"/>
</dbReference>
<organism evidence="2 3">
    <name type="scientific">Streptomyces lannensis</name>
    <dbReference type="NCBI Taxonomy" id="766498"/>
    <lineage>
        <taxon>Bacteria</taxon>
        <taxon>Bacillati</taxon>
        <taxon>Actinomycetota</taxon>
        <taxon>Actinomycetes</taxon>
        <taxon>Kitasatosporales</taxon>
        <taxon>Streptomycetaceae</taxon>
        <taxon>Streptomyces</taxon>
    </lineage>
</organism>
<reference evidence="3" key="1">
    <citation type="journal article" date="2019" name="Int. J. Syst. Evol. Microbiol.">
        <title>The Global Catalogue of Microorganisms (GCM) 10K type strain sequencing project: providing services to taxonomists for standard genome sequencing and annotation.</title>
        <authorList>
            <consortium name="The Broad Institute Genomics Platform"/>
            <consortium name="The Broad Institute Genome Sequencing Center for Infectious Disease"/>
            <person name="Wu L."/>
            <person name="Ma J."/>
        </authorList>
    </citation>
    <scope>NUCLEOTIDE SEQUENCE [LARGE SCALE GENOMIC DNA]</scope>
    <source>
        <strain evidence="3">JCM 16578</strain>
    </source>
</reference>